<evidence type="ECO:0000313" key="1">
    <source>
        <dbReference type="EMBL" id="AXY25748.1"/>
    </source>
</evidence>
<reference evidence="1 2" key="1">
    <citation type="submission" date="2017-09" db="EMBL/GenBank/DDBJ databases">
        <title>Complete genome sequence of Oxytococcus suis strain ZY16052.</title>
        <authorList>
            <person name="Li F."/>
        </authorList>
    </citation>
    <scope>NUCLEOTIDE SEQUENCE [LARGE SCALE GENOMIC DNA]</scope>
    <source>
        <strain evidence="1 2">ZY16052</strain>
    </source>
</reference>
<dbReference type="AlphaFoldDB" id="A0A347WKZ1"/>
<protein>
    <submittedName>
        <fullName evidence="1">Uncharacterized protein</fullName>
    </submittedName>
</protein>
<dbReference type="EMBL" id="CP023434">
    <property type="protein sequence ID" value="AXY25748.1"/>
    <property type="molecule type" value="Genomic_DNA"/>
</dbReference>
<evidence type="ECO:0000313" key="2">
    <source>
        <dbReference type="Proteomes" id="UP000263232"/>
    </source>
</evidence>
<accession>A0A347WKZ1</accession>
<proteinExistence type="predicted"/>
<dbReference type="Proteomes" id="UP000263232">
    <property type="component" value="Chromosome"/>
</dbReference>
<gene>
    <name evidence="1" type="ORF">CL176_06900</name>
</gene>
<dbReference type="KEGG" id="abae:CL176_06900"/>
<dbReference type="RefSeq" id="WP_118990648.1">
    <property type="nucleotide sequence ID" value="NZ_CP023434.1"/>
</dbReference>
<keyword evidence="2" id="KW-1185">Reference proteome</keyword>
<dbReference type="OrthoDB" id="9805815at2"/>
<name>A0A347WKZ1_9LACT</name>
<organism evidence="1 2">
    <name type="scientific">Suicoccus acidiformans</name>
    <dbReference type="NCBI Taxonomy" id="2036206"/>
    <lineage>
        <taxon>Bacteria</taxon>
        <taxon>Bacillati</taxon>
        <taxon>Bacillota</taxon>
        <taxon>Bacilli</taxon>
        <taxon>Lactobacillales</taxon>
        <taxon>Aerococcaceae</taxon>
        <taxon>Suicoccus</taxon>
    </lineage>
</organism>
<sequence>MTDSQLHQHAISKQTSAPYPTLGLFLEGRQSQVKVNHDLCYAEMPGEAIVFQVYMFTLKEKLPLFNVFVELW</sequence>